<protein>
    <submittedName>
        <fullName evidence="2">Uncharacterized protein</fullName>
    </submittedName>
</protein>
<dbReference type="VEuPathDB" id="FungiDB:CH63R_11657"/>
<dbReference type="Proteomes" id="UP000092177">
    <property type="component" value="Chromosome 8"/>
</dbReference>
<dbReference type="KEGG" id="chig:CH63R_11657"/>
<accession>A0A1B7XYY2</accession>
<dbReference type="RefSeq" id="XP_018153472.1">
    <property type="nucleotide sequence ID" value="XM_018306631.1"/>
</dbReference>
<evidence type="ECO:0000313" key="2">
    <source>
        <dbReference type="EMBL" id="OBR04954.1"/>
    </source>
</evidence>
<gene>
    <name evidence="2" type="ORF">CH63R_11657</name>
</gene>
<proteinExistence type="predicted"/>
<feature type="compositionally biased region" description="Polar residues" evidence="1">
    <location>
        <begin position="1"/>
        <end position="23"/>
    </location>
</feature>
<organism evidence="2 3">
    <name type="scientific">Colletotrichum higginsianum (strain IMI 349063)</name>
    <name type="common">Crucifer anthracnose fungus</name>
    <dbReference type="NCBI Taxonomy" id="759273"/>
    <lineage>
        <taxon>Eukaryota</taxon>
        <taxon>Fungi</taxon>
        <taxon>Dikarya</taxon>
        <taxon>Ascomycota</taxon>
        <taxon>Pezizomycotina</taxon>
        <taxon>Sordariomycetes</taxon>
        <taxon>Hypocreomycetidae</taxon>
        <taxon>Glomerellales</taxon>
        <taxon>Glomerellaceae</taxon>
        <taxon>Colletotrichum</taxon>
        <taxon>Colletotrichum destructivum species complex</taxon>
    </lineage>
</organism>
<feature type="region of interest" description="Disordered" evidence="1">
    <location>
        <begin position="1"/>
        <end position="30"/>
    </location>
</feature>
<reference evidence="3" key="1">
    <citation type="journal article" date="2017" name="BMC Genomics">
        <title>Gapless genome assembly of Colletotrichum higginsianum reveals chromosome structure and association of transposable elements with secondary metabolite gene clusters.</title>
        <authorList>
            <person name="Dallery J.-F."/>
            <person name="Lapalu N."/>
            <person name="Zampounis A."/>
            <person name="Pigne S."/>
            <person name="Luyten I."/>
            <person name="Amselem J."/>
            <person name="Wittenberg A.H.J."/>
            <person name="Zhou S."/>
            <person name="de Queiroz M.V."/>
            <person name="Robin G.P."/>
            <person name="Auger A."/>
            <person name="Hainaut M."/>
            <person name="Henrissat B."/>
            <person name="Kim K.-T."/>
            <person name="Lee Y.-H."/>
            <person name="Lespinet O."/>
            <person name="Schwartz D.C."/>
            <person name="Thon M.R."/>
            <person name="O'Connell R.J."/>
        </authorList>
    </citation>
    <scope>NUCLEOTIDE SEQUENCE [LARGE SCALE GENOMIC DNA]</scope>
    <source>
        <strain evidence="3">IMI 349063</strain>
    </source>
</reference>
<comment type="caution">
    <text evidence="2">The sequence shown here is derived from an EMBL/GenBank/DDBJ whole genome shotgun (WGS) entry which is preliminary data.</text>
</comment>
<sequence length="309" mass="33437">MTQKVITTSPPTATNSGTITPASNDWEPATDRNAVPNCDGSMIQTLQCGQASNIGCLGQPSPQPLPSQHHIYHKPPTKMPGHPKAKVIFLSPLFDLVSGFWARAWLRVVKAMGDNPNQVRIQVGNPIVTYQEPVRITLSCLPSPLLSVPDIALGHHLDSDWLSETPSTPGQQICPSFPLFFCSLSPLFLLSSCFLLTHSEVAATFPLHQTLSGSGSFQDILLCFGEAAPSPPSPASCGHPTHTHLPIQTAAPSLNAYSHHTLEFSTKTTTKTPTKRQRFFQAYPIVGRSPAHTIPGLSSYTSHKTSHNR</sequence>
<dbReference type="AlphaFoldDB" id="A0A1B7XYY2"/>
<name>A0A1B7XYY2_COLHI</name>
<keyword evidence="3" id="KW-1185">Reference proteome</keyword>
<evidence type="ECO:0000313" key="3">
    <source>
        <dbReference type="Proteomes" id="UP000092177"/>
    </source>
</evidence>
<evidence type="ECO:0000256" key="1">
    <source>
        <dbReference type="SAM" id="MobiDB-lite"/>
    </source>
</evidence>
<dbReference type="EMBL" id="LTAN01000008">
    <property type="protein sequence ID" value="OBR04954.1"/>
    <property type="molecule type" value="Genomic_DNA"/>
</dbReference>
<dbReference type="GeneID" id="28870738"/>